<dbReference type="Proteomes" id="UP000306192">
    <property type="component" value="Unassembled WGS sequence"/>
</dbReference>
<feature type="transmembrane region" description="Helical" evidence="7">
    <location>
        <begin position="115"/>
        <end position="137"/>
    </location>
</feature>
<keyword evidence="3" id="KW-1003">Cell membrane</keyword>
<dbReference type="InterPro" id="IPR020846">
    <property type="entry name" value="MFS_dom"/>
</dbReference>
<evidence type="ECO:0000313" key="10">
    <source>
        <dbReference type="Proteomes" id="UP000306192"/>
    </source>
</evidence>
<keyword evidence="2" id="KW-0813">Transport</keyword>
<dbReference type="GO" id="GO:0022857">
    <property type="term" value="F:transmembrane transporter activity"/>
    <property type="evidence" value="ECO:0007669"/>
    <property type="project" value="InterPro"/>
</dbReference>
<dbReference type="OrthoDB" id="7375466at2"/>
<dbReference type="InterPro" id="IPR011701">
    <property type="entry name" value="MFS"/>
</dbReference>
<feature type="transmembrane region" description="Helical" evidence="7">
    <location>
        <begin position="409"/>
        <end position="429"/>
    </location>
</feature>
<feature type="domain" description="Major facilitator superfamily (MFS) profile" evidence="8">
    <location>
        <begin position="1"/>
        <end position="441"/>
    </location>
</feature>
<feature type="transmembrane region" description="Helical" evidence="7">
    <location>
        <begin position="182"/>
        <end position="203"/>
    </location>
</feature>
<organism evidence="9 10">
    <name type="scientific">Subtercola vilae</name>
    <dbReference type="NCBI Taxonomy" id="2056433"/>
    <lineage>
        <taxon>Bacteria</taxon>
        <taxon>Bacillati</taxon>
        <taxon>Actinomycetota</taxon>
        <taxon>Actinomycetes</taxon>
        <taxon>Micrococcales</taxon>
        <taxon>Microbacteriaceae</taxon>
        <taxon>Subtercola</taxon>
    </lineage>
</organism>
<proteinExistence type="predicted"/>
<dbReference type="GO" id="GO:0005886">
    <property type="term" value="C:plasma membrane"/>
    <property type="evidence" value="ECO:0007669"/>
    <property type="project" value="UniProtKB-SubCell"/>
</dbReference>
<evidence type="ECO:0000256" key="7">
    <source>
        <dbReference type="SAM" id="Phobius"/>
    </source>
</evidence>
<dbReference type="SUPFAM" id="SSF103473">
    <property type="entry name" value="MFS general substrate transporter"/>
    <property type="match status" value="1"/>
</dbReference>
<dbReference type="PROSITE" id="PS50850">
    <property type="entry name" value="MFS"/>
    <property type="match status" value="1"/>
</dbReference>
<evidence type="ECO:0000256" key="3">
    <source>
        <dbReference type="ARBA" id="ARBA00022475"/>
    </source>
</evidence>
<dbReference type="PANTHER" id="PTHR42718">
    <property type="entry name" value="MAJOR FACILITATOR SUPERFAMILY MULTIDRUG TRANSPORTER MFSC"/>
    <property type="match status" value="1"/>
</dbReference>
<dbReference type="EMBL" id="QYRT01000008">
    <property type="protein sequence ID" value="TIH38715.1"/>
    <property type="molecule type" value="Genomic_DNA"/>
</dbReference>
<gene>
    <name evidence="9" type="ORF">D4765_06380</name>
</gene>
<dbReference type="RefSeq" id="WP_136641451.1">
    <property type="nucleotide sequence ID" value="NZ_QYRT01000008.1"/>
</dbReference>
<sequence length="454" mass="47439">MENLDGTILTTAAPSIGVSLGVPSLAVGVTITAYLLTLAVLIPLSGWLSERFGARPVFLTAIAVFTAASILCALSQNLTELTAFRVLQGAGGAMMVPVGRLAVLRMTSKADLIRTIALLTWPALAAPVVAPLAGGLLTTYATWHWIFLINAPLGVAAFVVALRILPRDRSAAGPEALPALDWWGVLLTGFGLGVLVYVGSLLADGDTNVIELVILAALGLALVGGATVHFLRARYPLLRLSSMRIETFRLSHAGGSMFRMTISSMPFLLPLLFQDRFGYSPVLAGTLVLFVFVGNLGIKPFTTPLLRRFGFRSMLLGATGGAALSMVLCALLTRETPLVVVVVLMVFSGVVRSVGFTAYNTIAFADIEQAEMTAANTLASTLQQVAAGFGVAVAAVALRAGESVPTGSLLPSGSFSFSFLVVAVLTLVASAEALRLSKSAGENIRPARRVTATP</sequence>
<keyword evidence="5 7" id="KW-1133">Transmembrane helix</keyword>
<dbReference type="InterPro" id="IPR036259">
    <property type="entry name" value="MFS_trans_sf"/>
</dbReference>
<evidence type="ECO:0000313" key="9">
    <source>
        <dbReference type="EMBL" id="TIH38715.1"/>
    </source>
</evidence>
<feature type="transmembrane region" description="Helical" evidence="7">
    <location>
        <begin position="82"/>
        <end position="103"/>
    </location>
</feature>
<comment type="subcellular location">
    <subcellularLocation>
        <location evidence="1">Cell membrane</location>
        <topology evidence="1">Multi-pass membrane protein</topology>
    </subcellularLocation>
</comment>
<keyword evidence="10" id="KW-1185">Reference proteome</keyword>
<dbReference type="PANTHER" id="PTHR42718:SF46">
    <property type="entry name" value="BLR6921 PROTEIN"/>
    <property type="match status" value="1"/>
</dbReference>
<feature type="transmembrane region" description="Helical" evidence="7">
    <location>
        <begin position="310"/>
        <end position="333"/>
    </location>
</feature>
<feature type="transmembrane region" description="Helical" evidence="7">
    <location>
        <begin position="143"/>
        <end position="162"/>
    </location>
</feature>
<dbReference type="AlphaFoldDB" id="A0A4T2C364"/>
<feature type="transmembrane region" description="Helical" evidence="7">
    <location>
        <begin position="374"/>
        <end position="397"/>
    </location>
</feature>
<keyword evidence="4 7" id="KW-0812">Transmembrane</keyword>
<feature type="transmembrane region" description="Helical" evidence="7">
    <location>
        <begin position="56"/>
        <end position="76"/>
    </location>
</feature>
<protein>
    <submittedName>
        <fullName evidence="9">MFS transporter</fullName>
    </submittedName>
</protein>
<keyword evidence="6 7" id="KW-0472">Membrane</keyword>
<evidence type="ECO:0000256" key="5">
    <source>
        <dbReference type="ARBA" id="ARBA00022989"/>
    </source>
</evidence>
<comment type="caution">
    <text evidence="9">The sequence shown here is derived from an EMBL/GenBank/DDBJ whole genome shotgun (WGS) entry which is preliminary data.</text>
</comment>
<evidence type="ECO:0000259" key="8">
    <source>
        <dbReference type="PROSITE" id="PS50850"/>
    </source>
</evidence>
<dbReference type="Pfam" id="PF07690">
    <property type="entry name" value="MFS_1"/>
    <property type="match status" value="1"/>
</dbReference>
<name>A0A4T2C364_9MICO</name>
<dbReference type="Gene3D" id="1.20.1720.10">
    <property type="entry name" value="Multidrug resistance protein D"/>
    <property type="match status" value="1"/>
</dbReference>
<evidence type="ECO:0000256" key="4">
    <source>
        <dbReference type="ARBA" id="ARBA00022692"/>
    </source>
</evidence>
<evidence type="ECO:0000256" key="1">
    <source>
        <dbReference type="ARBA" id="ARBA00004651"/>
    </source>
</evidence>
<evidence type="ECO:0000256" key="6">
    <source>
        <dbReference type="ARBA" id="ARBA00023136"/>
    </source>
</evidence>
<dbReference type="Gene3D" id="1.20.1250.20">
    <property type="entry name" value="MFS general substrate transporter like domains"/>
    <property type="match status" value="1"/>
</dbReference>
<accession>A0A4T2C364</accession>
<feature type="transmembrane region" description="Helical" evidence="7">
    <location>
        <begin position="339"/>
        <end position="362"/>
    </location>
</feature>
<feature type="transmembrane region" description="Helical" evidence="7">
    <location>
        <begin position="209"/>
        <end position="231"/>
    </location>
</feature>
<feature type="transmembrane region" description="Helical" evidence="7">
    <location>
        <begin position="279"/>
        <end position="298"/>
    </location>
</feature>
<reference evidence="9 10" key="1">
    <citation type="journal article" date="2019" name="Microorganisms">
        <title>Systematic Affiliation and Genome Analysis of Subtercola vilae DB165(T) with Particular Emphasis on Cold Adaptation of an Isolate from a High-Altitude Cold Volcano Lake.</title>
        <authorList>
            <person name="Villalobos A.S."/>
            <person name="Wiese J."/>
            <person name="Imhoff J.F."/>
            <person name="Dorador C."/>
            <person name="Keller A."/>
            <person name="Hentschel U."/>
        </authorList>
    </citation>
    <scope>NUCLEOTIDE SEQUENCE [LARGE SCALE GENOMIC DNA]</scope>
    <source>
        <strain evidence="9 10">DB165</strain>
    </source>
</reference>
<evidence type="ECO:0000256" key="2">
    <source>
        <dbReference type="ARBA" id="ARBA00022448"/>
    </source>
</evidence>
<feature type="transmembrane region" description="Helical" evidence="7">
    <location>
        <begin position="20"/>
        <end position="44"/>
    </location>
</feature>